<dbReference type="AlphaFoldDB" id="A0A1H1KE93"/>
<evidence type="ECO:0000313" key="2">
    <source>
        <dbReference type="EMBL" id="SDR60149.1"/>
    </source>
</evidence>
<dbReference type="InterPro" id="IPR025399">
    <property type="entry name" value="DUF4372"/>
</dbReference>
<dbReference type="EMBL" id="FNKX01000003">
    <property type="protein sequence ID" value="SDR60149.1"/>
    <property type="molecule type" value="Genomic_DNA"/>
</dbReference>
<name>A0A1H1KE93_9BURK</name>
<feature type="domain" description="DUF4372" evidence="1">
    <location>
        <begin position="7"/>
        <end position="61"/>
    </location>
</feature>
<proteinExistence type="predicted"/>
<reference evidence="3" key="1">
    <citation type="submission" date="2016-10" db="EMBL/GenBank/DDBJ databases">
        <authorList>
            <person name="Varghese N."/>
            <person name="Submissions S."/>
        </authorList>
    </citation>
    <scope>NUCLEOTIDE SEQUENCE [LARGE SCALE GENOMIC DNA]</scope>
    <source>
        <strain evidence="3">DUS833</strain>
    </source>
</reference>
<protein>
    <recommendedName>
        <fullName evidence="1">DUF4372 domain-containing protein</fullName>
    </recommendedName>
</protein>
<evidence type="ECO:0000313" key="3">
    <source>
        <dbReference type="Proteomes" id="UP000199365"/>
    </source>
</evidence>
<gene>
    <name evidence="2" type="ORF">SAMN05445850_7156</name>
</gene>
<organism evidence="2 3">
    <name type="scientific">Paraburkholderia tuberum</name>
    <dbReference type="NCBI Taxonomy" id="157910"/>
    <lineage>
        <taxon>Bacteria</taxon>
        <taxon>Pseudomonadati</taxon>
        <taxon>Pseudomonadota</taxon>
        <taxon>Betaproteobacteria</taxon>
        <taxon>Burkholderiales</taxon>
        <taxon>Burkholderiaceae</taxon>
        <taxon>Paraburkholderia</taxon>
    </lineage>
</organism>
<dbReference type="STRING" id="157910.SAMN05445850_7156"/>
<dbReference type="Proteomes" id="UP000199365">
    <property type="component" value="Unassembled WGS sequence"/>
</dbReference>
<evidence type="ECO:0000259" key="1">
    <source>
        <dbReference type="Pfam" id="PF14294"/>
    </source>
</evidence>
<accession>A0A1H1KE93</accession>
<keyword evidence="3" id="KW-1185">Reference proteome</keyword>
<dbReference type="Pfam" id="PF14294">
    <property type="entry name" value="DUF4372"/>
    <property type="match status" value="1"/>
</dbReference>
<sequence>MKAPCSMSSQVLALIERTRSGPMRKKASAAHLGNALSRRSRFVAMLFCHLGRVHSLHENEAKARRVTLVLAACRTVLACTIPNFVSHLPHNRIRSGHGCRDFGGFGDQ</sequence>